<keyword evidence="2" id="KW-0472">Membrane</keyword>
<dbReference type="EMBL" id="QZWG01000009">
    <property type="protein sequence ID" value="RZB90997.1"/>
    <property type="molecule type" value="Genomic_DNA"/>
</dbReference>
<keyword evidence="2" id="KW-1133">Transmembrane helix</keyword>
<protein>
    <submittedName>
        <fullName evidence="3">Uncharacterized protein</fullName>
    </submittedName>
</protein>
<name>A0A445IXW7_GLYSO</name>
<reference evidence="3 4" key="1">
    <citation type="submission" date="2018-09" db="EMBL/GenBank/DDBJ databases">
        <title>A high-quality reference genome of wild soybean provides a powerful tool to mine soybean genomes.</title>
        <authorList>
            <person name="Xie M."/>
            <person name="Chung C.Y.L."/>
            <person name="Li M.-W."/>
            <person name="Wong F.-L."/>
            <person name="Chan T.-F."/>
            <person name="Lam H.-M."/>
        </authorList>
    </citation>
    <scope>NUCLEOTIDE SEQUENCE [LARGE SCALE GENOMIC DNA]</scope>
    <source>
        <strain evidence="4">cv. W05</strain>
        <tissue evidence="3">Hypocotyl of etiolated seedlings</tissue>
    </source>
</reference>
<keyword evidence="4" id="KW-1185">Reference proteome</keyword>
<feature type="transmembrane region" description="Helical" evidence="2">
    <location>
        <begin position="50"/>
        <end position="77"/>
    </location>
</feature>
<gene>
    <name evidence="3" type="ORF">D0Y65_023409</name>
</gene>
<feature type="compositionally biased region" description="Basic and acidic residues" evidence="1">
    <location>
        <begin position="189"/>
        <end position="203"/>
    </location>
</feature>
<keyword evidence="2" id="KW-0812">Transmembrane</keyword>
<evidence type="ECO:0000313" key="4">
    <source>
        <dbReference type="Proteomes" id="UP000289340"/>
    </source>
</evidence>
<evidence type="ECO:0000313" key="3">
    <source>
        <dbReference type="EMBL" id="RZB90997.1"/>
    </source>
</evidence>
<proteinExistence type="predicted"/>
<evidence type="ECO:0000256" key="1">
    <source>
        <dbReference type="SAM" id="MobiDB-lite"/>
    </source>
</evidence>
<evidence type="ECO:0000256" key="2">
    <source>
        <dbReference type="SAM" id="Phobius"/>
    </source>
</evidence>
<dbReference type="AlphaFoldDB" id="A0A445IXW7"/>
<comment type="caution">
    <text evidence="3">The sequence shown here is derived from an EMBL/GenBank/DDBJ whole genome shotgun (WGS) entry which is preliminary data.</text>
</comment>
<sequence length="203" mass="22688">MTRPAHSFKRNNNNSEIELQINSPRSPLVSAEGSVSKRNQHHQKEKKNKFGCWVFLLFCGVCLFLGLLMICASAWWFRSKVHSTHESIIQILLSGVSDKDQGLTFISQQLVAFSKRSPMAESTRSKSNTERSEEDMAKLASNQLHVIENLDELIHRVVVLENTSHHLASPSSSSAIPTPTNHTANPPRMKLEVPRFDGSDPSG</sequence>
<feature type="region of interest" description="Disordered" evidence="1">
    <location>
        <begin position="167"/>
        <end position="203"/>
    </location>
</feature>
<organism evidence="3 4">
    <name type="scientific">Glycine soja</name>
    <name type="common">Wild soybean</name>
    <dbReference type="NCBI Taxonomy" id="3848"/>
    <lineage>
        <taxon>Eukaryota</taxon>
        <taxon>Viridiplantae</taxon>
        <taxon>Streptophyta</taxon>
        <taxon>Embryophyta</taxon>
        <taxon>Tracheophyta</taxon>
        <taxon>Spermatophyta</taxon>
        <taxon>Magnoliopsida</taxon>
        <taxon>eudicotyledons</taxon>
        <taxon>Gunneridae</taxon>
        <taxon>Pentapetalae</taxon>
        <taxon>rosids</taxon>
        <taxon>fabids</taxon>
        <taxon>Fabales</taxon>
        <taxon>Fabaceae</taxon>
        <taxon>Papilionoideae</taxon>
        <taxon>50 kb inversion clade</taxon>
        <taxon>NPAAA clade</taxon>
        <taxon>indigoferoid/millettioid clade</taxon>
        <taxon>Phaseoleae</taxon>
        <taxon>Glycine</taxon>
        <taxon>Glycine subgen. Soja</taxon>
    </lineage>
</organism>
<dbReference type="Proteomes" id="UP000289340">
    <property type="component" value="Chromosome 9"/>
</dbReference>
<accession>A0A445IXW7</accession>
<feature type="compositionally biased region" description="Low complexity" evidence="1">
    <location>
        <begin position="167"/>
        <end position="180"/>
    </location>
</feature>